<evidence type="ECO:0000313" key="2">
    <source>
        <dbReference type="Proteomes" id="UP001610335"/>
    </source>
</evidence>
<proteinExistence type="predicted"/>
<comment type="caution">
    <text evidence="1">The sequence shown here is derived from an EMBL/GenBank/DDBJ whole genome shotgun (WGS) entry which is preliminary data.</text>
</comment>
<gene>
    <name evidence="1" type="ORF">BDW59DRAFT_132284</name>
</gene>
<organism evidence="1 2">
    <name type="scientific">Aspergillus cavernicola</name>
    <dbReference type="NCBI Taxonomy" id="176166"/>
    <lineage>
        <taxon>Eukaryota</taxon>
        <taxon>Fungi</taxon>
        <taxon>Dikarya</taxon>
        <taxon>Ascomycota</taxon>
        <taxon>Pezizomycotina</taxon>
        <taxon>Eurotiomycetes</taxon>
        <taxon>Eurotiomycetidae</taxon>
        <taxon>Eurotiales</taxon>
        <taxon>Aspergillaceae</taxon>
        <taxon>Aspergillus</taxon>
        <taxon>Aspergillus subgen. Nidulantes</taxon>
    </lineage>
</organism>
<sequence>MRSIDGLRPPSFPVFWTWQLLSGLVSEPCHRLPNPSPLLLFKLGLCFCVSLFVLSCTSVTLCPNFYPSTVHTVHDLINPDFLTPRLPCFCRQPNPVA</sequence>
<dbReference type="Proteomes" id="UP001610335">
    <property type="component" value="Unassembled WGS sequence"/>
</dbReference>
<protein>
    <submittedName>
        <fullName evidence="1">Uncharacterized protein</fullName>
    </submittedName>
</protein>
<reference evidence="1 2" key="1">
    <citation type="submission" date="2024-07" db="EMBL/GenBank/DDBJ databases">
        <title>Section-level genome sequencing and comparative genomics of Aspergillus sections Usti and Cavernicolus.</title>
        <authorList>
            <consortium name="Lawrence Berkeley National Laboratory"/>
            <person name="Nybo J.L."/>
            <person name="Vesth T.C."/>
            <person name="Theobald S."/>
            <person name="Frisvad J.C."/>
            <person name="Larsen T.O."/>
            <person name="Kjaerboelling I."/>
            <person name="Rothschild-Mancinelli K."/>
            <person name="Lyhne E.K."/>
            <person name="Kogle M.E."/>
            <person name="Barry K."/>
            <person name="Clum A."/>
            <person name="Na H."/>
            <person name="Ledsgaard L."/>
            <person name="Lin J."/>
            <person name="Lipzen A."/>
            <person name="Kuo A."/>
            <person name="Riley R."/>
            <person name="Mondo S."/>
            <person name="LaButti K."/>
            <person name="Haridas S."/>
            <person name="Pangalinan J."/>
            <person name="Salamov A.A."/>
            <person name="Simmons B.A."/>
            <person name="Magnuson J.K."/>
            <person name="Chen J."/>
            <person name="Drula E."/>
            <person name="Henrissat B."/>
            <person name="Wiebenga A."/>
            <person name="Lubbers R.J."/>
            <person name="Gomes A.C."/>
            <person name="Makela M.R."/>
            <person name="Stajich J."/>
            <person name="Grigoriev I.V."/>
            <person name="Mortensen U.H."/>
            <person name="De vries R.P."/>
            <person name="Baker S.E."/>
            <person name="Andersen M.R."/>
        </authorList>
    </citation>
    <scope>NUCLEOTIDE SEQUENCE [LARGE SCALE GENOMIC DNA]</scope>
    <source>
        <strain evidence="1 2">CBS 600.67</strain>
    </source>
</reference>
<name>A0ABR4HPT0_9EURO</name>
<keyword evidence="2" id="KW-1185">Reference proteome</keyword>
<accession>A0ABR4HPT0</accession>
<dbReference type="EMBL" id="JBFXLS010000091">
    <property type="protein sequence ID" value="KAL2817494.1"/>
    <property type="molecule type" value="Genomic_DNA"/>
</dbReference>
<evidence type="ECO:0000313" key="1">
    <source>
        <dbReference type="EMBL" id="KAL2817494.1"/>
    </source>
</evidence>